<dbReference type="STRING" id="578459.A0A194S7Z2"/>
<dbReference type="RefSeq" id="XP_018271575.1">
    <property type="nucleotide sequence ID" value="XM_018418632.1"/>
</dbReference>
<dbReference type="FunFam" id="2.30.30.100:FF:000027">
    <property type="entry name" value="U6 snRNA-associated Sm-like protein LSm8"/>
    <property type="match status" value="1"/>
</dbReference>
<name>A0A194S7Z2_RHOGW</name>
<keyword evidence="8 9" id="KW-0687">Ribonucleoprotein</keyword>
<proteinExistence type="inferred from homology"/>
<dbReference type="GO" id="GO:0071011">
    <property type="term" value="C:precatalytic spliceosome"/>
    <property type="evidence" value="ECO:0007669"/>
    <property type="project" value="TreeGrafter"/>
</dbReference>
<comment type="similarity">
    <text evidence="2 9">Belongs to the snRNP Sm proteins family.</text>
</comment>
<evidence type="ECO:0000256" key="1">
    <source>
        <dbReference type="ARBA" id="ARBA00004123"/>
    </source>
</evidence>
<keyword evidence="6 9" id="KW-0508">mRNA splicing</keyword>
<evidence type="ECO:0000256" key="6">
    <source>
        <dbReference type="ARBA" id="ARBA00023187"/>
    </source>
</evidence>
<evidence type="ECO:0000313" key="12">
    <source>
        <dbReference type="Proteomes" id="UP000053890"/>
    </source>
</evidence>
<dbReference type="PANTHER" id="PTHR15588">
    <property type="entry name" value="LSM1"/>
    <property type="match status" value="1"/>
</dbReference>
<keyword evidence="3 9" id="KW-0507">mRNA processing</keyword>
<dbReference type="EMBL" id="KQ474078">
    <property type="protein sequence ID" value="KPV75526.1"/>
    <property type="molecule type" value="Genomic_DNA"/>
</dbReference>
<accession>A0A194S7Z2</accession>
<evidence type="ECO:0000256" key="5">
    <source>
        <dbReference type="ARBA" id="ARBA00022884"/>
    </source>
</evidence>
<reference evidence="11 12" key="1">
    <citation type="journal article" date="2015" name="Front. Microbiol.">
        <title>Genome sequence of the plant growth promoting endophytic yeast Rhodotorula graminis WP1.</title>
        <authorList>
            <person name="Firrincieli A."/>
            <person name="Otillar R."/>
            <person name="Salamov A."/>
            <person name="Schmutz J."/>
            <person name="Khan Z."/>
            <person name="Redman R.S."/>
            <person name="Fleck N.D."/>
            <person name="Lindquist E."/>
            <person name="Grigoriev I.V."/>
            <person name="Doty S.L."/>
        </authorList>
    </citation>
    <scope>NUCLEOTIDE SEQUENCE [LARGE SCALE GENOMIC DNA]</scope>
    <source>
        <strain evidence="11 12">WP1</strain>
    </source>
</reference>
<keyword evidence="4 9" id="KW-0747">Spliceosome</keyword>
<dbReference type="InterPro" id="IPR010920">
    <property type="entry name" value="LSM_dom_sf"/>
</dbReference>
<comment type="subcellular location">
    <subcellularLocation>
        <location evidence="1 9">Nucleus</location>
    </subcellularLocation>
</comment>
<dbReference type="GeneID" id="28979079"/>
<dbReference type="InterPro" id="IPR001163">
    <property type="entry name" value="Sm_dom_euk/arc"/>
</dbReference>
<evidence type="ECO:0000256" key="9">
    <source>
        <dbReference type="RuleBase" id="RU365048"/>
    </source>
</evidence>
<dbReference type="InterPro" id="IPR034103">
    <property type="entry name" value="Lsm8"/>
</dbReference>
<feature type="domain" description="Sm" evidence="10">
    <location>
        <begin position="1"/>
        <end position="75"/>
    </location>
</feature>
<dbReference type="InterPro" id="IPR044642">
    <property type="entry name" value="PTHR15588"/>
</dbReference>
<dbReference type="CDD" id="cd01727">
    <property type="entry name" value="LSm8"/>
    <property type="match status" value="1"/>
</dbReference>
<dbReference type="Gene3D" id="2.30.30.100">
    <property type="match status" value="1"/>
</dbReference>
<evidence type="ECO:0000256" key="3">
    <source>
        <dbReference type="ARBA" id="ARBA00022664"/>
    </source>
</evidence>
<sequence>MSALTAYVDKQVLVITQDGRVIVGELKGFDQTTNVILSGSVERVFSADEPVEEVPLGVYIVRGDNITLIGEVDTELDKQVDLATVRAEPISELQH</sequence>
<evidence type="ECO:0000313" key="11">
    <source>
        <dbReference type="EMBL" id="KPV75526.1"/>
    </source>
</evidence>
<dbReference type="InterPro" id="IPR047575">
    <property type="entry name" value="Sm"/>
</dbReference>
<dbReference type="OMA" id="AACDQTT"/>
<dbReference type="GO" id="GO:0005688">
    <property type="term" value="C:U6 snRNP"/>
    <property type="evidence" value="ECO:0007669"/>
    <property type="project" value="UniProtKB-UniRule"/>
</dbReference>
<dbReference type="SUPFAM" id="SSF50182">
    <property type="entry name" value="Sm-like ribonucleoproteins"/>
    <property type="match status" value="1"/>
</dbReference>
<evidence type="ECO:0000256" key="7">
    <source>
        <dbReference type="ARBA" id="ARBA00023242"/>
    </source>
</evidence>
<comment type="function">
    <text evidence="9">Plays role in pre-mRNA splicing as component of the U4/U6-U5 tri-snRNP complex that is involved in spliceosome assembly, and as component of the precatalytic spliceosome (spliceosome B complex). The heptameric LSM2-8 complex binds specifically to the 3'-terminal U-tract of U6 snRNA.</text>
</comment>
<dbReference type="OrthoDB" id="10263346at2759"/>
<dbReference type="AlphaFoldDB" id="A0A194S7Z2"/>
<protein>
    <recommendedName>
        <fullName evidence="9">LSM2-LSM8 complex subunit LSM8</fullName>
    </recommendedName>
</protein>
<keyword evidence="12" id="KW-1185">Reference proteome</keyword>
<dbReference type="GO" id="GO:0046540">
    <property type="term" value="C:U4/U6 x U5 tri-snRNP complex"/>
    <property type="evidence" value="ECO:0007669"/>
    <property type="project" value="UniProtKB-UniRule"/>
</dbReference>
<keyword evidence="7 9" id="KW-0539">Nucleus</keyword>
<evidence type="ECO:0000256" key="4">
    <source>
        <dbReference type="ARBA" id="ARBA00022728"/>
    </source>
</evidence>
<dbReference type="PANTHER" id="PTHR15588:SF9">
    <property type="entry name" value="U6 SNRNA-ASSOCIATED SM-LIKE PROTEIN LSM8"/>
    <property type="match status" value="1"/>
</dbReference>
<evidence type="ECO:0000256" key="2">
    <source>
        <dbReference type="ARBA" id="ARBA00006850"/>
    </source>
</evidence>
<dbReference type="Pfam" id="PF01423">
    <property type="entry name" value="LSM"/>
    <property type="match status" value="1"/>
</dbReference>
<evidence type="ECO:0000259" key="10">
    <source>
        <dbReference type="PROSITE" id="PS52002"/>
    </source>
</evidence>
<comment type="subunit">
    <text evidence="9">LSm subunits form a heteromer with a doughnut shape.</text>
</comment>
<dbReference type="PROSITE" id="PS52002">
    <property type="entry name" value="SM"/>
    <property type="match status" value="1"/>
</dbReference>
<dbReference type="Proteomes" id="UP000053890">
    <property type="component" value="Unassembled WGS sequence"/>
</dbReference>
<dbReference type="GO" id="GO:0003729">
    <property type="term" value="F:mRNA binding"/>
    <property type="evidence" value="ECO:0007669"/>
    <property type="project" value="TreeGrafter"/>
</dbReference>
<evidence type="ECO:0000256" key="8">
    <source>
        <dbReference type="ARBA" id="ARBA00023274"/>
    </source>
</evidence>
<organism evidence="11 12">
    <name type="scientific">Rhodotorula graminis (strain WP1)</name>
    <dbReference type="NCBI Taxonomy" id="578459"/>
    <lineage>
        <taxon>Eukaryota</taxon>
        <taxon>Fungi</taxon>
        <taxon>Dikarya</taxon>
        <taxon>Basidiomycota</taxon>
        <taxon>Pucciniomycotina</taxon>
        <taxon>Microbotryomycetes</taxon>
        <taxon>Sporidiobolales</taxon>
        <taxon>Sporidiobolaceae</taxon>
        <taxon>Rhodotorula</taxon>
    </lineage>
</organism>
<dbReference type="SMART" id="SM00651">
    <property type="entry name" value="Sm"/>
    <property type="match status" value="1"/>
</dbReference>
<gene>
    <name evidence="9" type="primary">LSM8</name>
    <name evidence="11" type="ORF">RHOBADRAFT_65031</name>
</gene>
<dbReference type="GO" id="GO:0000398">
    <property type="term" value="P:mRNA splicing, via spliceosome"/>
    <property type="evidence" value="ECO:0007669"/>
    <property type="project" value="UniProtKB-UniRule"/>
</dbReference>
<keyword evidence="5 9" id="KW-0694">RNA-binding</keyword>